<dbReference type="CDD" id="cd00009">
    <property type="entry name" value="AAA"/>
    <property type="match status" value="1"/>
</dbReference>
<protein>
    <submittedName>
        <fullName evidence="2">AAA family ATPase</fullName>
    </submittedName>
</protein>
<dbReference type="PANTHER" id="PTHR37291:SF1">
    <property type="entry name" value="TYPE IV METHYL-DIRECTED RESTRICTION ENZYME ECOKMCRB SUBUNIT"/>
    <property type="match status" value="1"/>
</dbReference>
<name>A0ABT8GE64_9MICO</name>
<dbReference type="PANTHER" id="PTHR37291">
    <property type="entry name" value="5-METHYLCYTOSINE-SPECIFIC RESTRICTION ENZYME B"/>
    <property type="match status" value="1"/>
</dbReference>
<organism evidence="2 3">
    <name type="scientific">Demequina muriae</name>
    <dbReference type="NCBI Taxonomy" id="3051664"/>
    <lineage>
        <taxon>Bacteria</taxon>
        <taxon>Bacillati</taxon>
        <taxon>Actinomycetota</taxon>
        <taxon>Actinomycetes</taxon>
        <taxon>Micrococcales</taxon>
        <taxon>Demequinaceae</taxon>
        <taxon>Demequina</taxon>
    </lineage>
</organism>
<dbReference type="EMBL" id="JAUHQA010000001">
    <property type="protein sequence ID" value="MDN4479718.1"/>
    <property type="molecule type" value="Genomic_DNA"/>
</dbReference>
<accession>A0ABT8GE64</accession>
<comment type="caution">
    <text evidence="2">The sequence shown here is derived from an EMBL/GenBank/DDBJ whole genome shotgun (WGS) entry which is preliminary data.</text>
</comment>
<dbReference type="Pfam" id="PF07728">
    <property type="entry name" value="AAA_5"/>
    <property type="match status" value="1"/>
</dbReference>
<dbReference type="InterPro" id="IPR003593">
    <property type="entry name" value="AAA+_ATPase"/>
</dbReference>
<evidence type="ECO:0000313" key="3">
    <source>
        <dbReference type="Proteomes" id="UP001172708"/>
    </source>
</evidence>
<dbReference type="InterPro" id="IPR011704">
    <property type="entry name" value="ATPase_dyneun-rel_AAA"/>
</dbReference>
<evidence type="ECO:0000259" key="1">
    <source>
        <dbReference type="SMART" id="SM00382"/>
    </source>
</evidence>
<dbReference type="SUPFAM" id="SSF52540">
    <property type="entry name" value="P-loop containing nucleoside triphosphate hydrolases"/>
    <property type="match status" value="1"/>
</dbReference>
<feature type="domain" description="AAA+ ATPase" evidence="1">
    <location>
        <begin position="604"/>
        <end position="767"/>
    </location>
</feature>
<dbReference type="Proteomes" id="UP001172708">
    <property type="component" value="Unassembled WGS sequence"/>
</dbReference>
<dbReference type="Gene3D" id="3.40.50.300">
    <property type="entry name" value="P-loop containing nucleotide triphosphate hydrolases"/>
    <property type="match status" value="1"/>
</dbReference>
<gene>
    <name evidence="2" type="ORF">QQX02_02095</name>
</gene>
<reference evidence="2" key="1">
    <citation type="submission" date="2023-06" db="EMBL/GenBank/DDBJ databases">
        <title>Egi l300058.</title>
        <authorList>
            <person name="Gao L."/>
            <person name="Fang B.-Z."/>
            <person name="Li W.-J."/>
        </authorList>
    </citation>
    <scope>NUCLEOTIDE SEQUENCE</scope>
    <source>
        <strain evidence="2">EGI L300058</strain>
    </source>
</reference>
<dbReference type="SMART" id="SM00382">
    <property type="entry name" value="AAA"/>
    <property type="match status" value="1"/>
</dbReference>
<dbReference type="RefSeq" id="WP_301140908.1">
    <property type="nucleotide sequence ID" value="NZ_JAUHQA010000001.1"/>
</dbReference>
<dbReference type="InterPro" id="IPR052934">
    <property type="entry name" value="Methyl-DNA_Rec/Restrict_Enz"/>
</dbReference>
<keyword evidence="3" id="KW-1185">Reference proteome</keyword>
<sequence length="863" mass="95580">MSDTPVELTPADLAAELGVSPREVRRFLRREFARPEETHDTPWQVTADEARAVRERFAPLGAERSQDLGDDARWREFAEIARDVLEAGRVDIDRYEREYKGVVRDRMRAARDAVSEGRDGWVAELAAALDSGENLVFHITRARFRDLLTEHPSSTRAQLLELWESEGSPKGVAAFSAFVREARQDLGPGDAVALASNLLLAVADVAPFRARPVARALRLVGAEPAPAANVAARWSQFIGMLTRADIALEAAGIEPDDRIHTQSIVWTLIEYDAADIADGPLADRVRQWRGETQGHVRGNRINAVVEDAAWSILEAGLRMDASPLTGGASVWTAEAAIEVATRISQQPPGDQAPGFYEQLKLQFDGASVEAVQLLAELQFVRQLATSNVGLAGAHKALAVCNGIAATEWVLPDALETAFSEEGVFGGGAYFNQSQWRHLIFAARMVAEWRALEVPERAKLLSDPWEWLDFLEGVEGPTAADSHMRMVLCYVAWPSYFHPIVSSDHIKRIRKAFARFLGGQRGSRNVDIQRDLFAIDRGLQSETGTEYLSFYDSPFREQWLEGESESGKGDGPKVGVSFADVAHRVAEDLHMTPAQLGRIARVLESRRQVVFYGPPGTGKTYAARKLALAIAGSEDAVRLVQFHPSYSYEDFFEGFRPRGGEHDGGFSLQRGPLRLLAASAADNPDQPHFLIIDEMNRGNLAKVFGELYFLLEYRGETASLLYSPKTQFSLPDNLHIIGTMNTTDRSIGLVDAAIRRRFAFMEFHPDTAPVSGVLDRYLAASDGDPRLATLLGRLNALIEERDLRIGPSYFMRDDARTAEGLRDIWDFDILPLLFEHYYGHRSPAAIREEFSLDLLLGTSGGQEA</sequence>
<proteinExistence type="predicted"/>
<evidence type="ECO:0000313" key="2">
    <source>
        <dbReference type="EMBL" id="MDN4479718.1"/>
    </source>
</evidence>
<dbReference type="InterPro" id="IPR027417">
    <property type="entry name" value="P-loop_NTPase"/>
</dbReference>